<evidence type="ECO:0000313" key="9">
    <source>
        <dbReference type="Proteomes" id="UP000295021"/>
    </source>
</evidence>
<keyword evidence="3 6" id="KW-0812">Transmembrane</keyword>
<feature type="transmembrane region" description="Helical" evidence="6">
    <location>
        <begin position="262"/>
        <end position="283"/>
    </location>
</feature>
<dbReference type="SUPFAM" id="SSF103473">
    <property type="entry name" value="MFS general substrate transporter"/>
    <property type="match status" value="1"/>
</dbReference>
<feature type="transmembrane region" description="Helical" evidence="6">
    <location>
        <begin position="390"/>
        <end position="412"/>
    </location>
</feature>
<feature type="transmembrane region" description="Helical" evidence="6">
    <location>
        <begin position="63"/>
        <end position="84"/>
    </location>
</feature>
<evidence type="ECO:0000313" key="8">
    <source>
        <dbReference type="EMBL" id="TCU11112.1"/>
    </source>
</evidence>
<feature type="transmembrane region" description="Helical" evidence="6">
    <location>
        <begin position="418"/>
        <end position="438"/>
    </location>
</feature>
<dbReference type="InterPro" id="IPR011701">
    <property type="entry name" value="MFS"/>
</dbReference>
<feature type="transmembrane region" description="Helical" evidence="6">
    <location>
        <begin position="129"/>
        <end position="148"/>
    </location>
</feature>
<dbReference type="SUPFAM" id="SSF50129">
    <property type="entry name" value="GroES-like"/>
    <property type="match status" value="1"/>
</dbReference>
<organism evidence="8 9">
    <name type="scientific">Rhizobium laguerreae</name>
    <dbReference type="NCBI Taxonomy" id="1076926"/>
    <lineage>
        <taxon>Bacteria</taxon>
        <taxon>Pseudomonadati</taxon>
        <taxon>Pseudomonadota</taxon>
        <taxon>Alphaproteobacteria</taxon>
        <taxon>Hyphomicrobiales</taxon>
        <taxon>Rhizobiaceae</taxon>
        <taxon>Rhizobium/Agrobacterium group</taxon>
        <taxon>Rhizobium</taxon>
    </lineage>
</organism>
<comment type="caution">
    <text evidence="8">The sequence shown here is derived from an EMBL/GenBank/DDBJ whole genome shotgun (WGS) entry which is preliminary data.</text>
</comment>
<feature type="transmembrane region" description="Helical" evidence="6">
    <location>
        <begin position="154"/>
        <end position="175"/>
    </location>
</feature>
<dbReference type="InterPro" id="IPR036259">
    <property type="entry name" value="MFS_trans_sf"/>
</dbReference>
<accession>A0AAX2Q9N3</accession>
<comment type="subcellular location">
    <subcellularLocation>
        <location evidence="1">Cell membrane</location>
        <topology evidence="1">Multi-pass membrane protein</topology>
    </subcellularLocation>
</comment>
<evidence type="ECO:0000256" key="2">
    <source>
        <dbReference type="ARBA" id="ARBA00022475"/>
    </source>
</evidence>
<protein>
    <submittedName>
        <fullName evidence="8">DHA1 family inner membrane transport protein</fullName>
    </submittedName>
</protein>
<feature type="transmembrane region" description="Helical" evidence="6">
    <location>
        <begin position="356"/>
        <end position="378"/>
    </location>
</feature>
<feature type="transmembrane region" description="Helical" evidence="6">
    <location>
        <begin position="187"/>
        <end position="209"/>
    </location>
</feature>
<feature type="domain" description="Major facilitator superfamily (MFS) profile" evidence="7">
    <location>
        <begin position="63"/>
        <end position="442"/>
    </location>
</feature>
<dbReference type="InterPro" id="IPR011032">
    <property type="entry name" value="GroES-like_sf"/>
</dbReference>
<reference evidence="8 9" key="1">
    <citation type="submission" date="2019-03" db="EMBL/GenBank/DDBJ databases">
        <title>Genomic Encyclopedia of Type Strains, Phase IV (KMG-V): Genome sequencing to study the core and pangenomes of soil and plant-associated prokaryotes.</title>
        <authorList>
            <person name="Whitman W."/>
        </authorList>
    </citation>
    <scope>NUCLEOTIDE SEQUENCE [LARGE SCALE GENOMIC DNA]</scope>
    <source>
        <strain evidence="8 9">FB403</strain>
    </source>
</reference>
<evidence type="ECO:0000256" key="5">
    <source>
        <dbReference type="ARBA" id="ARBA00023136"/>
    </source>
</evidence>
<evidence type="ECO:0000256" key="3">
    <source>
        <dbReference type="ARBA" id="ARBA00022692"/>
    </source>
</evidence>
<evidence type="ECO:0000256" key="6">
    <source>
        <dbReference type="SAM" id="Phobius"/>
    </source>
</evidence>
<dbReference type="AlphaFoldDB" id="A0AAX2Q9N3"/>
<dbReference type="GO" id="GO:0005886">
    <property type="term" value="C:plasma membrane"/>
    <property type="evidence" value="ECO:0007669"/>
    <property type="project" value="UniProtKB-SubCell"/>
</dbReference>
<feature type="transmembrane region" description="Helical" evidence="6">
    <location>
        <begin position="295"/>
        <end position="315"/>
    </location>
</feature>
<keyword evidence="2" id="KW-1003">Cell membrane</keyword>
<feature type="transmembrane region" description="Helical" evidence="6">
    <location>
        <begin position="327"/>
        <end position="344"/>
    </location>
</feature>
<dbReference type="PROSITE" id="PS50850">
    <property type="entry name" value="MFS"/>
    <property type="match status" value="1"/>
</dbReference>
<dbReference type="PANTHER" id="PTHR43124:SF3">
    <property type="entry name" value="CHLORAMPHENICOL EFFLUX PUMP RV0191"/>
    <property type="match status" value="1"/>
</dbReference>
<evidence type="ECO:0000259" key="7">
    <source>
        <dbReference type="PROSITE" id="PS50850"/>
    </source>
</evidence>
<dbReference type="Gene3D" id="1.20.1250.20">
    <property type="entry name" value="MFS general substrate transporter like domains"/>
    <property type="match status" value="2"/>
</dbReference>
<feature type="transmembrane region" description="Helical" evidence="6">
    <location>
        <begin position="215"/>
        <end position="237"/>
    </location>
</feature>
<dbReference type="InterPro" id="IPR020846">
    <property type="entry name" value="MFS_dom"/>
</dbReference>
<proteinExistence type="predicted"/>
<dbReference type="Pfam" id="PF07690">
    <property type="entry name" value="MFS_1"/>
    <property type="match status" value="1"/>
</dbReference>
<evidence type="ECO:0000256" key="1">
    <source>
        <dbReference type="ARBA" id="ARBA00004651"/>
    </source>
</evidence>
<feature type="transmembrane region" description="Helical" evidence="6">
    <location>
        <begin position="96"/>
        <end position="117"/>
    </location>
</feature>
<name>A0AAX2Q9N3_9HYPH</name>
<keyword evidence="4 6" id="KW-1133">Transmembrane helix</keyword>
<dbReference type="Gene3D" id="3.90.180.10">
    <property type="entry name" value="Medium-chain alcohol dehydrogenases, catalytic domain"/>
    <property type="match status" value="1"/>
</dbReference>
<dbReference type="InterPro" id="IPR050189">
    <property type="entry name" value="MFS_Efflux_Transporters"/>
</dbReference>
<sequence>MTGRQPAVDGRIPMADGAGVVEAAGAEVTEFKLGDHVAPGQTGLAARIADLVDAQGATPMSPALFALAVAAFAIGTTEFVMIGLVPDVARDLTVTIPQAGLLVTGYALAVTVGAPTVTALTGRLPRRGLVAGLMGLFTLGNLLGGAAPTYEVLLAGRIVTAVAHGVFFGVGAPIAMGLADRERGARAVATMFAGLTLAMVIGVPFGTIVGQSLGWRAPLLAVALLGCLATGLLRLLLPREIPHVRPAGLQSQFAVLMKPRLLALYFIAMTGFGGSFVVFTFLAPLLREVTHVSPAAVSLALMAFGATAVVGNFGGGRLSDALGTRRGLIAALVGLVLALAMLPFSAPHVLTMFANLLLWSACCFCLGPIVQSGVVAAAEEVAPGAVATASGFNIAAFNFGIATFSAIGGLLVAGPGIMTTPLGGAAAGCAALVGSLFVRSHRPGRMPISRRKIQSCSLINT</sequence>
<dbReference type="PANTHER" id="PTHR43124">
    <property type="entry name" value="PURINE EFFLUX PUMP PBUE"/>
    <property type="match status" value="1"/>
</dbReference>
<keyword evidence="5 6" id="KW-0472">Membrane</keyword>
<evidence type="ECO:0000256" key="4">
    <source>
        <dbReference type="ARBA" id="ARBA00022989"/>
    </source>
</evidence>
<dbReference type="GO" id="GO:0022857">
    <property type="term" value="F:transmembrane transporter activity"/>
    <property type="evidence" value="ECO:0007669"/>
    <property type="project" value="InterPro"/>
</dbReference>
<dbReference type="Proteomes" id="UP000295021">
    <property type="component" value="Unassembled WGS sequence"/>
</dbReference>
<dbReference type="CDD" id="cd17324">
    <property type="entry name" value="MFS_NepI_like"/>
    <property type="match status" value="1"/>
</dbReference>
<dbReference type="EMBL" id="SMBI01000040">
    <property type="protein sequence ID" value="TCU11112.1"/>
    <property type="molecule type" value="Genomic_DNA"/>
</dbReference>
<gene>
    <name evidence="8" type="ORF">EV131_1407</name>
</gene>